<evidence type="ECO:0000313" key="4">
    <source>
        <dbReference type="Proteomes" id="UP001469553"/>
    </source>
</evidence>
<evidence type="ECO:0000256" key="2">
    <source>
        <dbReference type="SAM" id="Phobius"/>
    </source>
</evidence>
<protein>
    <submittedName>
        <fullName evidence="3">Uncharacterized protein</fullName>
    </submittedName>
</protein>
<keyword evidence="2" id="KW-1133">Transmembrane helix</keyword>
<evidence type="ECO:0000256" key="1">
    <source>
        <dbReference type="SAM" id="MobiDB-lite"/>
    </source>
</evidence>
<keyword evidence="2" id="KW-0812">Transmembrane</keyword>
<evidence type="ECO:0000313" key="3">
    <source>
        <dbReference type="EMBL" id="MEQ2310319.1"/>
    </source>
</evidence>
<proteinExistence type="predicted"/>
<feature type="transmembrane region" description="Helical" evidence="2">
    <location>
        <begin position="6"/>
        <end position="29"/>
    </location>
</feature>
<name>A0ABV0ZVQ1_9TELE</name>
<accession>A0ABV0ZVQ1</accession>
<feature type="non-terminal residue" evidence="3">
    <location>
        <position position="1"/>
    </location>
</feature>
<organism evidence="3 4">
    <name type="scientific">Ameca splendens</name>
    <dbReference type="NCBI Taxonomy" id="208324"/>
    <lineage>
        <taxon>Eukaryota</taxon>
        <taxon>Metazoa</taxon>
        <taxon>Chordata</taxon>
        <taxon>Craniata</taxon>
        <taxon>Vertebrata</taxon>
        <taxon>Euteleostomi</taxon>
        <taxon>Actinopterygii</taxon>
        <taxon>Neopterygii</taxon>
        <taxon>Teleostei</taxon>
        <taxon>Neoteleostei</taxon>
        <taxon>Acanthomorphata</taxon>
        <taxon>Ovalentaria</taxon>
        <taxon>Atherinomorphae</taxon>
        <taxon>Cyprinodontiformes</taxon>
        <taxon>Goodeidae</taxon>
        <taxon>Ameca</taxon>
    </lineage>
</organism>
<keyword evidence="4" id="KW-1185">Reference proteome</keyword>
<dbReference type="EMBL" id="JAHRIP010075629">
    <property type="protein sequence ID" value="MEQ2310319.1"/>
    <property type="molecule type" value="Genomic_DNA"/>
</dbReference>
<reference evidence="3 4" key="1">
    <citation type="submission" date="2021-06" db="EMBL/GenBank/DDBJ databases">
        <authorList>
            <person name="Palmer J.M."/>
        </authorList>
    </citation>
    <scope>NUCLEOTIDE SEQUENCE [LARGE SCALE GENOMIC DNA]</scope>
    <source>
        <strain evidence="3 4">AS_MEX2019</strain>
        <tissue evidence="3">Muscle</tissue>
    </source>
</reference>
<sequence length="81" mass="9118">EGNLLVYFMAGSLIGLVLVLLMFFVYTLNTSYQAPEPERRFPDPTTHRRTVQGTSQVTDSLDFASVDVKTYNSPRTKKSSN</sequence>
<feature type="region of interest" description="Disordered" evidence="1">
    <location>
        <begin position="34"/>
        <end position="54"/>
    </location>
</feature>
<comment type="caution">
    <text evidence="3">The sequence shown here is derived from an EMBL/GenBank/DDBJ whole genome shotgun (WGS) entry which is preliminary data.</text>
</comment>
<gene>
    <name evidence="3" type="ORF">AMECASPLE_007685</name>
</gene>
<dbReference type="Proteomes" id="UP001469553">
    <property type="component" value="Unassembled WGS sequence"/>
</dbReference>
<keyword evidence="2" id="KW-0472">Membrane</keyword>
<feature type="compositionally biased region" description="Basic and acidic residues" evidence="1">
    <location>
        <begin position="36"/>
        <end position="46"/>
    </location>
</feature>